<dbReference type="Gene3D" id="1.20.120.140">
    <property type="entry name" value="Signal recognition particle SRP54, nucleotide-binding domain"/>
    <property type="match status" value="1"/>
</dbReference>
<name>A0A9K3GNH0_9EUKA</name>
<dbReference type="InterPro" id="IPR013822">
    <property type="entry name" value="Signal_recog_particl_SRP54_hlx"/>
</dbReference>
<dbReference type="Proteomes" id="UP000265618">
    <property type="component" value="Unassembled WGS sequence"/>
</dbReference>
<accession>A0A9K3GNH0</accession>
<comment type="caution">
    <text evidence="3">The sequence shown here is derived from an EMBL/GenBank/DDBJ whole genome shotgun (WGS) entry which is preliminary data.</text>
</comment>
<dbReference type="OrthoDB" id="1727884at2759"/>
<dbReference type="AlphaFoldDB" id="A0A9K3GNH0"/>
<dbReference type="PANTHER" id="PTHR43134">
    <property type="entry name" value="SIGNAL RECOGNITION PARTICLE RECEPTOR SUBUNIT ALPHA"/>
    <property type="match status" value="1"/>
</dbReference>
<protein>
    <recommendedName>
        <fullName evidence="2">Signal recognition particle SRP54 helical bundle domain-containing protein</fullName>
    </recommendedName>
</protein>
<dbReference type="InterPro" id="IPR036225">
    <property type="entry name" value="SRP/SRP_N"/>
</dbReference>
<gene>
    <name evidence="3" type="ORF">KIPB_011724</name>
</gene>
<dbReference type="GO" id="GO:0006614">
    <property type="term" value="P:SRP-dependent cotranslational protein targeting to membrane"/>
    <property type="evidence" value="ECO:0007669"/>
    <property type="project" value="InterPro"/>
</dbReference>
<evidence type="ECO:0000313" key="4">
    <source>
        <dbReference type="Proteomes" id="UP000265618"/>
    </source>
</evidence>
<reference evidence="3 4" key="1">
    <citation type="journal article" date="2018" name="PLoS ONE">
        <title>The draft genome of Kipferlia bialata reveals reductive genome evolution in fornicate parasites.</title>
        <authorList>
            <person name="Tanifuji G."/>
            <person name="Takabayashi S."/>
            <person name="Kume K."/>
            <person name="Takagi M."/>
            <person name="Nakayama T."/>
            <person name="Kamikawa R."/>
            <person name="Inagaki Y."/>
            <person name="Hashimoto T."/>
        </authorList>
    </citation>
    <scope>NUCLEOTIDE SEQUENCE [LARGE SCALE GENOMIC DNA]</scope>
    <source>
        <strain evidence="3">NY0173</strain>
    </source>
</reference>
<feature type="domain" description="Signal recognition particle SRP54 helical bundle" evidence="2">
    <location>
        <begin position="200"/>
        <end position="282"/>
    </location>
</feature>
<dbReference type="SMART" id="SM00963">
    <property type="entry name" value="SRP54_N"/>
    <property type="match status" value="1"/>
</dbReference>
<organism evidence="3 4">
    <name type="scientific">Kipferlia bialata</name>
    <dbReference type="NCBI Taxonomy" id="797122"/>
    <lineage>
        <taxon>Eukaryota</taxon>
        <taxon>Metamonada</taxon>
        <taxon>Carpediemonas-like organisms</taxon>
        <taxon>Kipferlia</taxon>
    </lineage>
</organism>
<sequence length="301" mass="32267">MRDEVERVLAAEASVSPISRDRRGVSTALATLCARLYAESVRIALGHTPAQPTPATVTDSVAETDTCPVADTHVSGTASSASSGSDSETRSEGKSDTTQTVSLTPAERRAKIAAMRQQMQQRKTQAQSNERSRLVQQSEASSPAASKAQAKKKLDFFAQQERDRLQEVETHSVDIGARGEAEAGGEDDRVFQATSIDIKKKGLLGRIFTPSLSHGKGLTDSDLDSVLAQLEAALREQNVAAEIAQSLCQSVRQSMVGQHLKTFQSVTKHVRAALKTAVARLLQPANAEVIDIPRLALAAKR</sequence>
<dbReference type="GO" id="GO:0005789">
    <property type="term" value="C:endoplasmic reticulum membrane"/>
    <property type="evidence" value="ECO:0007669"/>
    <property type="project" value="TreeGrafter"/>
</dbReference>
<dbReference type="EMBL" id="BDIP01004892">
    <property type="protein sequence ID" value="GIQ89293.1"/>
    <property type="molecule type" value="Genomic_DNA"/>
</dbReference>
<dbReference type="GO" id="GO:0005047">
    <property type="term" value="F:signal recognition particle binding"/>
    <property type="evidence" value="ECO:0007669"/>
    <property type="project" value="TreeGrafter"/>
</dbReference>
<dbReference type="GO" id="GO:0005525">
    <property type="term" value="F:GTP binding"/>
    <property type="evidence" value="ECO:0007669"/>
    <property type="project" value="InterPro"/>
</dbReference>
<keyword evidence="4" id="KW-1185">Reference proteome</keyword>
<proteinExistence type="predicted"/>
<feature type="compositionally biased region" description="Low complexity" evidence="1">
    <location>
        <begin position="75"/>
        <end position="86"/>
    </location>
</feature>
<dbReference type="SUPFAM" id="SSF47364">
    <property type="entry name" value="Domain of the SRP/SRP receptor G-proteins"/>
    <property type="match status" value="1"/>
</dbReference>
<evidence type="ECO:0000259" key="2">
    <source>
        <dbReference type="SMART" id="SM00963"/>
    </source>
</evidence>
<evidence type="ECO:0000313" key="3">
    <source>
        <dbReference type="EMBL" id="GIQ89293.1"/>
    </source>
</evidence>
<dbReference type="InterPro" id="IPR042101">
    <property type="entry name" value="SRP54_N_sf"/>
</dbReference>
<dbReference type="PANTHER" id="PTHR43134:SF1">
    <property type="entry name" value="SIGNAL RECOGNITION PARTICLE RECEPTOR SUBUNIT ALPHA"/>
    <property type="match status" value="1"/>
</dbReference>
<dbReference type="GO" id="GO:0003924">
    <property type="term" value="F:GTPase activity"/>
    <property type="evidence" value="ECO:0007669"/>
    <property type="project" value="TreeGrafter"/>
</dbReference>
<feature type="region of interest" description="Disordered" evidence="1">
    <location>
        <begin position="70"/>
        <end position="151"/>
    </location>
</feature>
<evidence type="ECO:0000256" key="1">
    <source>
        <dbReference type="SAM" id="MobiDB-lite"/>
    </source>
</evidence>
<dbReference type="Pfam" id="PF02881">
    <property type="entry name" value="SRP54_N"/>
    <property type="match status" value="1"/>
</dbReference>
<feature type="compositionally biased region" description="Low complexity" evidence="1">
    <location>
        <begin position="136"/>
        <end position="148"/>
    </location>
</feature>
<feature type="compositionally biased region" description="Low complexity" evidence="1">
    <location>
        <begin position="112"/>
        <end position="127"/>
    </location>
</feature>